<sequence>MALPKVFSDTASIFLIVVDLTPCLKGGIRHYLHLNEAHDAKLCIILLLAEEGGELRRILQELAEAMISSGLEEVNVQEIKIIGKGLMWYEGSIMEQVILYTVLSNCPEDQLCPYNYLNLHTHQVSALEMSSIQSWATAGNLFERRDESPGFCGAVIPAEHSPDCRDVLSCDNACEAHPSHTGELATLLFFNMNYFQAQPFILWLTGSGQLVFRLYLRAALDNENLNEVGTEEQIWDFAFVSQSSSQILANELQTALIIIPLLFPIVEIEQVGNRCAGAWCPQHGTEGLLGGSSVERPWSPGQLAGLRLLALLALLGKEESPGEPGQGRAEGCVRQVTASLLDVWVAGAIGSTEVRLAPALLQQGTGCTFQRSGVKECVPVLSASPRSSKRPNTAAGE</sequence>
<evidence type="ECO:0000313" key="2">
    <source>
        <dbReference type="Proteomes" id="UP000296049"/>
    </source>
</evidence>
<accession>R0JUM0</accession>
<dbReference type="Proteomes" id="UP000296049">
    <property type="component" value="Unassembled WGS sequence"/>
</dbReference>
<keyword evidence="2" id="KW-1185">Reference proteome</keyword>
<reference evidence="2" key="1">
    <citation type="journal article" date="2013" name="Nat. Genet.">
        <title>The duck genome and transcriptome provide insight into an avian influenza virus reservoir species.</title>
        <authorList>
            <person name="Huang Y."/>
            <person name="Li Y."/>
            <person name="Burt D.W."/>
            <person name="Chen H."/>
            <person name="Zhang Y."/>
            <person name="Qian W."/>
            <person name="Kim H."/>
            <person name="Gan S."/>
            <person name="Zhao Y."/>
            <person name="Li J."/>
            <person name="Yi K."/>
            <person name="Feng H."/>
            <person name="Zhu P."/>
            <person name="Li B."/>
            <person name="Liu Q."/>
            <person name="Fairley S."/>
            <person name="Magor K.E."/>
            <person name="Du Z."/>
            <person name="Hu X."/>
            <person name="Goodman L."/>
            <person name="Tafer H."/>
            <person name="Vignal A."/>
            <person name="Lee T."/>
            <person name="Kim K.W."/>
            <person name="Sheng Z."/>
            <person name="An Y."/>
            <person name="Searle S."/>
            <person name="Herrero J."/>
            <person name="Groenen M.A."/>
            <person name="Crooijmans R.P."/>
            <person name="Faraut T."/>
            <person name="Cai Q."/>
            <person name="Webster R.G."/>
            <person name="Aldridge J.R."/>
            <person name="Warren W.C."/>
            <person name="Bartschat S."/>
            <person name="Kehr S."/>
            <person name="Marz M."/>
            <person name="Stadler P.F."/>
            <person name="Smith J."/>
            <person name="Kraus R.H."/>
            <person name="Zhao Y."/>
            <person name="Ren L."/>
            <person name="Fei J."/>
            <person name="Morisson M."/>
            <person name="Kaiser P."/>
            <person name="Griffin D.K."/>
            <person name="Rao M."/>
            <person name="Pitel F."/>
            <person name="Wang J."/>
            <person name="Li N."/>
        </authorList>
    </citation>
    <scope>NUCLEOTIDE SEQUENCE [LARGE SCALE GENOMIC DNA]</scope>
</reference>
<name>R0JUM0_ANAPL</name>
<dbReference type="AlphaFoldDB" id="R0JUM0"/>
<organism evidence="1 2">
    <name type="scientific">Anas platyrhynchos</name>
    <name type="common">Mallard</name>
    <name type="synonym">Anas boschas</name>
    <dbReference type="NCBI Taxonomy" id="8839"/>
    <lineage>
        <taxon>Eukaryota</taxon>
        <taxon>Metazoa</taxon>
        <taxon>Chordata</taxon>
        <taxon>Craniata</taxon>
        <taxon>Vertebrata</taxon>
        <taxon>Euteleostomi</taxon>
        <taxon>Archelosauria</taxon>
        <taxon>Archosauria</taxon>
        <taxon>Dinosauria</taxon>
        <taxon>Saurischia</taxon>
        <taxon>Theropoda</taxon>
        <taxon>Coelurosauria</taxon>
        <taxon>Aves</taxon>
        <taxon>Neognathae</taxon>
        <taxon>Galloanserae</taxon>
        <taxon>Anseriformes</taxon>
        <taxon>Anatidae</taxon>
        <taxon>Anatinae</taxon>
        <taxon>Anas</taxon>
    </lineage>
</organism>
<dbReference type="EMBL" id="KB743111">
    <property type="protein sequence ID" value="EOB01226.1"/>
    <property type="molecule type" value="Genomic_DNA"/>
</dbReference>
<evidence type="ECO:0000313" key="1">
    <source>
        <dbReference type="EMBL" id="EOB01226.1"/>
    </source>
</evidence>
<protein>
    <submittedName>
        <fullName evidence="1">Uncharacterized protein</fullName>
    </submittedName>
</protein>
<gene>
    <name evidence="1" type="ORF">Anapl_02346</name>
</gene>
<proteinExistence type="predicted"/>